<reference evidence="1 2" key="1">
    <citation type="submission" date="2023-09" db="EMBL/GenBank/DDBJ databases">
        <authorList>
            <person name="Rey-Velasco X."/>
        </authorList>
    </citation>
    <scope>NUCLEOTIDE SEQUENCE [LARGE SCALE GENOMIC DNA]</scope>
    <source>
        <strain evidence="1 2">W409</strain>
    </source>
</reference>
<keyword evidence="2" id="KW-1185">Reference proteome</keyword>
<name>A0AAW8R1D3_9ALTE</name>
<evidence type="ECO:0000313" key="2">
    <source>
        <dbReference type="Proteomes" id="UP001249020"/>
    </source>
</evidence>
<accession>A0AAW8R1D3</accession>
<proteinExistence type="predicted"/>
<gene>
    <name evidence="1" type="ORF">RM544_03820</name>
</gene>
<dbReference type="RefSeq" id="WP_311360434.1">
    <property type="nucleotide sequence ID" value="NZ_JAVRIE010000001.1"/>
</dbReference>
<comment type="caution">
    <text evidence="1">The sequence shown here is derived from an EMBL/GenBank/DDBJ whole genome shotgun (WGS) entry which is preliminary data.</text>
</comment>
<sequence length="167" mass="19137">MNKLDPIEFSQAQRLNQSTRALNTDKSLFYLYLSMVDLDLSQQTRFVDNDSTDEIIFADIETHHYRRANINQQTSDFAHQPEYSALVSAQDNAGLLLMKSMHPQGLAEFRTPTHIDPTIIENTSYHTQRRYLDVAAETQNSDTDLDQQTPLDSTLLYDLIPKASELI</sequence>
<evidence type="ECO:0000313" key="1">
    <source>
        <dbReference type="EMBL" id="MDT0581655.1"/>
    </source>
</evidence>
<dbReference type="Proteomes" id="UP001249020">
    <property type="component" value="Unassembled WGS sequence"/>
</dbReference>
<dbReference type="AlphaFoldDB" id="A0AAW8R1D3"/>
<organism evidence="1 2">
    <name type="scientific">Brumicola blandensis</name>
    <dbReference type="NCBI Taxonomy" id="3075611"/>
    <lineage>
        <taxon>Bacteria</taxon>
        <taxon>Pseudomonadati</taxon>
        <taxon>Pseudomonadota</taxon>
        <taxon>Gammaproteobacteria</taxon>
        <taxon>Alteromonadales</taxon>
        <taxon>Alteromonadaceae</taxon>
        <taxon>Brumicola</taxon>
    </lineage>
</organism>
<protein>
    <submittedName>
        <fullName evidence="1">Uncharacterized protein</fullName>
    </submittedName>
</protein>
<dbReference type="EMBL" id="JAVRIE010000001">
    <property type="protein sequence ID" value="MDT0581655.1"/>
    <property type="molecule type" value="Genomic_DNA"/>
</dbReference>